<dbReference type="EMBL" id="CP046238">
    <property type="protein sequence ID" value="WFD49554.1"/>
    <property type="molecule type" value="Genomic_DNA"/>
</dbReference>
<accession>A0ABY8EXS6</accession>
<proteinExistence type="predicted"/>
<gene>
    <name evidence="1" type="ORF">GLX27_004237</name>
</gene>
<evidence type="ECO:0000313" key="1">
    <source>
        <dbReference type="EMBL" id="WFD49554.1"/>
    </source>
</evidence>
<evidence type="ECO:0000313" key="2">
    <source>
        <dbReference type="Proteomes" id="UP000818624"/>
    </source>
</evidence>
<sequence>MSEISSIATATTLVDVDLHELTKSGTLLEEPVLLLTRFFVRGSFELPCLITTPQGHYAGVIIANGIVQDPEFSRVTHSYYTVLDANDQPLLDVHRCGNLRQSETTICAPSSSVPLARVVMQFEHNWHRYDVYDERETQDYVPKPFSSTEVRAFMENYEFKNSAKEVMVGARNMRRYYSWMQHQLSSPPKPFLLYFEDPSTVSAVQLPIKSRKNDSVLFHEVRGDKVRATPIQHSLPTGDERRLFVLIAQFLIEVEREAVVRLSSDVLLDRQTYSPVVLFK</sequence>
<dbReference type="Proteomes" id="UP000818624">
    <property type="component" value="Chromosome 5"/>
</dbReference>
<name>A0ABY8EXS6_MALFU</name>
<reference evidence="1 2" key="1">
    <citation type="journal article" date="2020" name="Elife">
        <title>Loss of centromere function drives karyotype evolution in closely related Malassezia species.</title>
        <authorList>
            <person name="Sankaranarayanan S.R."/>
            <person name="Ianiri G."/>
            <person name="Coelho M.A."/>
            <person name="Reza M.H."/>
            <person name="Thimmappa B.C."/>
            <person name="Ganguly P."/>
            <person name="Vadnala R.N."/>
            <person name="Sun S."/>
            <person name="Siddharthan R."/>
            <person name="Tellgren-Roth C."/>
            <person name="Dawson T.L."/>
            <person name="Heitman J."/>
            <person name="Sanyal K."/>
        </authorList>
    </citation>
    <scope>NUCLEOTIDE SEQUENCE [LARGE SCALE GENOMIC DNA]</scope>
    <source>
        <strain evidence="1">CBS14141</strain>
    </source>
</reference>
<organism evidence="1 2">
    <name type="scientific">Malassezia furfur</name>
    <name type="common">Pityriasis versicolor infection agent</name>
    <name type="synonym">Pityrosporum furfur</name>
    <dbReference type="NCBI Taxonomy" id="55194"/>
    <lineage>
        <taxon>Eukaryota</taxon>
        <taxon>Fungi</taxon>
        <taxon>Dikarya</taxon>
        <taxon>Basidiomycota</taxon>
        <taxon>Ustilaginomycotina</taxon>
        <taxon>Malasseziomycetes</taxon>
        <taxon>Malasseziales</taxon>
        <taxon>Malasseziaceae</taxon>
        <taxon>Malassezia</taxon>
    </lineage>
</organism>
<keyword evidence="2" id="KW-1185">Reference proteome</keyword>
<protein>
    <submittedName>
        <fullName evidence="1">Uncharacterized protein</fullName>
    </submittedName>
</protein>